<name>A0A483ISD5_KLEPN</name>
<reference evidence="2" key="1">
    <citation type="submission" date="2019-01" db="EMBL/GenBank/DDBJ databases">
        <authorList>
            <person name="Lista F."/>
            <person name="Anselmo A."/>
        </authorList>
    </citation>
    <scope>NUCLEOTIDE SEQUENCE</scope>
    <source>
        <strain evidence="2">13S</strain>
    </source>
</reference>
<evidence type="ECO:0000256" key="1">
    <source>
        <dbReference type="SAM" id="MobiDB-lite"/>
    </source>
</evidence>
<dbReference type="AlphaFoldDB" id="A0A483ISD5"/>
<dbReference type="RefSeq" id="WP_048255546.1">
    <property type="nucleotide sequence ID" value="NZ_CP055187.1"/>
</dbReference>
<gene>
    <name evidence="2" type="ORF">ETE75_19965</name>
</gene>
<feature type="region of interest" description="Disordered" evidence="1">
    <location>
        <begin position="1"/>
        <end position="51"/>
    </location>
</feature>
<sequence length="124" mass="14003">MKMGKMGDLAKRAVEETPVKDTEVKNPNSPMRSPVRPQGRPTRGKSSIKSRTMSIEDEFIALISVMENVDRWNRFTRSDVIRAAIMNLASESPQTIAETISVLRSTPASEAEMRAEQIRRELEK</sequence>
<organism evidence="2">
    <name type="scientific">Klebsiella pneumoniae</name>
    <dbReference type="NCBI Taxonomy" id="573"/>
    <lineage>
        <taxon>Bacteria</taxon>
        <taxon>Pseudomonadati</taxon>
        <taxon>Pseudomonadota</taxon>
        <taxon>Gammaproteobacteria</taxon>
        <taxon>Enterobacterales</taxon>
        <taxon>Enterobacteriaceae</taxon>
        <taxon>Klebsiella/Raoultella group</taxon>
        <taxon>Klebsiella</taxon>
        <taxon>Klebsiella pneumoniae complex</taxon>
    </lineage>
</organism>
<evidence type="ECO:0000313" key="2">
    <source>
        <dbReference type="EMBL" id="TCX36546.1"/>
    </source>
</evidence>
<comment type="caution">
    <text evidence="2">The sequence shown here is derived from an EMBL/GenBank/DDBJ whole genome shotgun (WGS) entry which is preliminary data.</text>
</comment>
<proteinExistence type="predicted"/>
<feature type="compositionally biased region" description="Basic and acidic residues" evidence="1">
    <location>
        <begin position="8"/>
        <end position="24"/>
    </location>
</feature>
<dbReference type="EMBL" id="SDCJ01000016">
    <property type="protein sequence ID" value="TCX36546.1"/>
    <property type="molecule type" value="Genomic_DNA"/>
</dbReference>
<accession>A0A483ISD5</accession>
<protein>
    <submittedName>
        <fullName evidence="2">Uncharacterized protein</fullName>
    </submittedName>
</protein>